<dbReference type="eggNOG" id="COG2199">
    <property type="taxonomic scope" value="Bacteria"/>
</dbReference>
<dbReference type="SMART" id="SM00091">
    <property type="entry name" value="PAS"/>
    <property type="match status" value="2"/>
</dbReference>
<dbReference type="PROSITE" id="PS50112">
    <property type="entry name" value="PAS"/>
    <property type="match status" value="1"/>
</dbReference>
<dbReference type="InterPro" id="IPR000014">
    <property type="entry name" value="PAS"/>
</dbReference>
<dbReference type="Pfam" id="PF08448">
    <property type="entry name" value="PAS_4"/>
    <property type="match status" value="2"/>
</dbReference>
<dbReference type="NCBIfam" id="TIGR00229">
    <property type="entry name" value="sensory_box"/>
    <property type="match status" value="2"/>
</dbReference>
<dbReference type="Gene3D" id="3.30.70.270">
    <property type="match status" value="1"/>
</dbReference>
<keyword evidence="6" id="KW-1185">Reference proteome</keyword>
<dbReference type="InterPro" id="IPR035965">
    <property type="entry name" value="PAS-like_dom_sf"/>
</dbReference>
<dbReference type="InterPro" id="IPR000700">
    <property type="entry name" value="PAS-assoc_C"/>
</dbReference>
<dbReference type="InterPro" id="IPR001610">
    <property type="entry name" value="PAC"/>
</dbReference>
<dbReference type="InterPro" id="IPR043128">
    <property type="entry name" value="Rev_trsase/Diguanyl_cyclase"/>
</dbReference>
<dbReference type="EMBL" id="CP007128">
    <property type="protein sequence ID" value="AHG91340.1"/>
    <property type="molecule type" value="Genomic_DNA"/>
</dbReference>
<dbReference type="PROSITE" id="PS50113">
    <property type="entry name" value="PAC"/>
    <property type="match status" value="1"/>
</dbReference>
<evidence type="ECO:0000259" key="2">
    <source>
        <dbReference type="PROSITE" id="PS50112"/>
    </source>
</evidence>
<dbReference type="Pfam" id="PF00990">
    <property type="entry name" value="GGDEF"/>
    <property type="match status" value="1"/>
</dbReference>
<dbReference type="InterPro" id="IPR052155">
    <property type="entry name" value="Biofilm_reg_signaling"/>
</dbReference>
<dbReference type="PANTHER" id="PTHR44757">
    <property type="entry name" value="DIGUANYLATE CYCLASE DGCP"/>
    <property type="match status" value="1"/>
</dbReference>
<reference evidence="5 6" key="1">
    <citation type="journal article" date="2014" name="Genome Announc.">
        <title>Genome Sequence and Methylome of Soil Bacterium Gemmatirosa kalamazoonensis KBS708T, a Member of the Rarely Cultivated Gemmatimonadetes Phylum.</title>
        <authorList>
            <person name="Debruyn J.M."/>
            <person name="Radosevich M."/>
            <person name="Wommack K.E."/>
            <person name="Polson S.W."/>
            <person name="Hauser L.J."/>
            <person name="Fawaz M.N."/>
            <person name="Korlach J."/>
            <person name="Tsai Y.C."/>
        </authorList>
    </citation>
    <scope>NUCLEOTIDE SEQUENCE [LARGE SCALE GENOMIC DNA]</scope>
    <source>
        <strain evidence="5 6">KBS708</strain>
    </source>
</reference>
<feature type="domain" description="GGDEF" evidence="4">
    <location>
        <begin position="315"/>
        <end position="442"/>
    </location>
</feature>
<evidence type="ECO:0000313" key="6">
    <source>
        <dbReference type="Proteomes" id="UP000019151"/>
    </source>
</evidence>
<feature type="domain" description="PAS" evidence="2">
    <location>
        <begin position="154"/>
        <end position="194"/>
    </location>
</feature>
<evidence type="ECO:0000259" key="4">
    <source>
        <dbReference type="PROSITE" id="PS50887"/>
    </source>
</evidence>
<dbReference type="RefSeq" id="WP_104022819.1">
    <property type="nucleotide sequence ID" value="NZ_CP007128.1"/>
</dbReference>
<accession>W0RM03</accession>
<feature type="compositionally biased region" description="Basic residues" evidence="1">
    <location>
        <begin position="472"/>
        <end position="488"/>
    </location>
</feature>
<dbReference type="PROSITE" id="PS50887">
    <property type="entry name" value="GGDEF"/>
    <property type="match status" value="1"/>
</dbReference>
<dbReference type="KEGG" id="gba:J421_3803"/>
<dbReference type="SMART" id="SM00086">
    <property type="entry name" value="PAC"/>
    <property type="match status" value="1"/>
</dbReference>
<organism evidence="5 6">
    <name type="scientific">Gemmatirosa kalamazoonensis</name>
    <dbReference type="NCBI Taxonomy" id="861299"/>
    <lineage>
        <taxon>Bacteria</taxon>
        <taxon>Pseudomonadati</taxon>
        <taxon>Gemmatimonadota</taxon>
        <taxon>Gemmatimonadia</taxon>
        <taxon>Gemmatimonadales</taxon>
        <taxon>Gemmatimonadaceae</taxon>
        <taxon>Gemmatirosa</taxon>
    </lineage>
</organism>
<evidence type="ECO:0000256" key="1">
    <source>
        <dbReference type="SAM" id="MobiDB-lite"/>
    </source>
</evidence>
<dbReference type="InterPro" id="IPR000160">
    <property type="entry name" value="GGDEF_dom"/>
</dbReference>
<evidence type="ECO:0000259" key="3">
    <source>
        <dbReference type="PROSITE" id="PS50113"/>
    </source>
</evidence>
<gene>
    <name evidence="5" type="ORF">J421_3803</name>
</gene>
<dbReference type="CDD" id="cd01949">
    <property type="entry name" value="GGDEF"/>
    <property type="match status" value="1"/>
</dbReference>
<protein>
    <submittedName>
        <fullName evidence="5">Diguanylate cyclase</fullName>
    </submittedName>
</protein>
<dbReference type="PANTHER" id="PTHR44757:SF2">
    <property type="entry name" value="BIOFILM ARCHITECTURE MAINTENANCE PROTEIN MBAA"/>
    <property type="match status" value="1"/>
</dbReference>
<dbReference type="Gene3D" id="3.30.450.20">
    <property type="entry name" value="PAS domain"/>
    <property type="match status" value="2"/>
</dbReference>
<dbReference type="NCBIfam" id="TIGR00254">
    <property type="entry name" value="GGDEF"/>
    <property type="match status" value="1"/>
</dbReference>
<evidence type="ECO:0000313" key="5">
    <source>
        <dbReference type="EMBL" id="AHG91340.1"/>
    </source>
</evidence>
<dbReference type="CDD" id="cd00130">
    <property type="entry name" value="PAS"/>
    <property type="match status" value="2"/>
</dbReference>
<feature type="region of interest" description="Disordered" evidence="1">
    <location>
        <begin position="374"/>
        <end position="488"/>
    </location>
</feature>
<sequence>MADATAPLDAPVALAPRPADSPTGELALATERYQRAALDAIPEAWVFLRSLRDGRRVVDFAVIDMNAAAERLAGRPRAAVIGTRLRECFPVQVRLDLHDTYVAVAEGRVSFDDERCVYTEAGEEQWLHVRAVPIPGGLALFTRDISDRRRAESARARLAAILEETPDVVTVSDIDGRLQYLNGAGRAMLGLPPQRSADGAYDLSMADVQPQLMPGGALEEATRIAAREGTWRGETVLRKRDGRDVPVEQVLIAHFGADGRPTYYSSVMRDITDRKQAEAALRSLSLVDELTTLYNRRGFLTVAGQALDRARERGAPVLVFYMDMDDFKRINDGHGHAEGDVALRTVADVLRATFRESDVIGRLGGDEFVAFAVHGVGDGRGGDRPRRDRSHRAAARRGERRARPVVRAEPQRRRGERVARAARRRLGAAHAGGPARQRGRRAVRGEVPPEGPPNDVTSSPRSAPRTRTPAATRRRSRPRRASRRGCRA</sequence>
<feature type="compositionally biased region" description="Low complexity" evidence="1">
    <location>
        <begin position="457"/>
        <end position="471"/>
    </location>
</feature>
<feature type="compositionally biased region" description="Basic residues" evidence="1">
    <location>
        <begin position="387"/>
        <end position="404"/>
    </location>
</feature>
<dbReference type="InterPro" id="IPR013656">
    <property type="entry name" value="PAS_4"/>
</dbReference>
<dbReference type="AlphaFoldDB" id="W0RM03"/>
<dbReference type="SUPFAM" id="SSF55073">
    <property type="entry name" value="Nucleotide cyclase"/>
    <property type="match status" value="1"/>
</dbReference>
<feature type="region of interest" description="Disordered" evidence="1">
    <location>
        <begin position="1"/>
        <end position="21"/>
    </location>
</feature>
<dbReference type="Proteomes" id="UP000019151">
    <property type="component" value="Chromosome"/>
</dbReference>
<dbReference type="SUPFAM" id="SSF55785">
    <property type="entry name" value="PYP-like sensor domain (PAS domain)"/>
    <property type="match status" value="2"/>
</dbReference>
<proteinExistence type="predicted"/>
<dbReference type="OrthoDB" id="9813062at2"/>
<dbReference type="InterPro" id="IPR029787">
    <property type="entry name" value="Nucleotide_cyclase"/>
</dbReference>
<feature type="domain" description="PAC" evidence="3">
    <location>
        <begin position="231"/>
        <end position="283"/>
    </location>
</feature>
<feature type="compositionally biased region" description="Basic and acidic residues" evidence="1">
    <location>
        <begin position="409"/>
        <end position="419"/>
    </location>
</feature>
<dbReference type="SMART" id="SM00267">
    <property type="entry name" value="GGDEF"/>
    <property type="match status" value="1"/>
</dbReference>
<dbReference type="STRING" id="861299.J421_3803"/>
<dbReference type="InParanoid" id="W0RM03"/>
<name>W0RM03_9BACT</name>
<dbReference type="HOGENOM" id="CLU_558678_0_0_0"/>